<dbReference type="Proteomes" id="UP000524492">
    <property type="component" value="Unassembled WGS sequence"/>
</dbReference>
<accession>A0A7W6MFZ8</accession>
<reference evidence="1 2" key="1">
    <citation type="submission" date="2020-08" db="EMBL/GenBank/DDBJ databases">
        <title>Genomic Encyclopedia of Type Strains, Phase IV (KMG-V): Genome sequencing to study the core and pangenomes of soil and plant-associated prokaryotes.</title>
        <authorList>
            <person name="Whitman W."/>
        </authorList>
    </citation>
    <scope>NUCLEOTIDE SEQUENCE [LARGE SCALE GENOMIC DNA]</scope>
    <source>
        <strain evidence="1 2">SEMIA 4074</strain>
    </source>
</reference>
<protein>
    <submittedName>
        <fullName evidence="1">Uncharacterized protein</fullName>
    </submittedName>
</protein>
<dbReference type="AlphaFoldDB" id="A0A7W6MFZ8"/>
<evidence type="ECO:0000313" key="1">
    <source>
        <dbReference type="EMBL" id="MBB4191799.1"/>
    </source>
</evidence>
<dbReference type="EMBL" id="JACIFV010000005">
    <property type="protein sequence ID" value="MBB4191799.1"/>
    <property type="molecule type" value="Genomic_DNA"/>
</dbReference>
<proteinExistence type="predicted"/>
<evidence type="ECO:0000313" key="2">
    <source>
        <dbReference type="Proteomes" id="UP000524492"/>
    </source>
</evidence>
<keyword evidence="2" id="KW-1185">Reference proteome</keyword>
<comment type="caution">
    <text evidence="1">The sequence shown here is derived from an EMBL/GenBank/DDBJ whole genome shotgun (WGS) entry which is preliminary data.</text>
</comment>
<gene>
    <name evidence="1" type="ORF">GGD53_001952</name>
</gene>
<dbReference type="RefSeq" id="WP_246717727.1">
    <property type="nucleotide sequence ID" value="NZ_JACIFV010000005.1"/>
</dbReference>
<name>A0A7W6MFZ8_9HYPH</name>
<sequence length="114" mass="13174">MPAVQQQKLKKQFTRLIIGPSGAMFQNMSTRYQALYKWRGTKIDESDQPTDLDWLSYDGEIIIGRIRFESGGPNGGQWQWSGHGPQVRQRVLPHKDSKLNRARLCERSRNTITD</sequence>
<organism evidence="1 2">
    <name type="scientific">Rhizobium aethiopicum</name>
    <dbReference type="NCBI Taxonomy" id="1138170"/>
    <lineage>
        <taxon>Bacteria</taxon>
        <taxon>Pseudomonadati</taxon>
        <taxon>Pseudomonadota</taxon>
        <taxon>Alphaproteobacteria</taxon>
        <taxon>Hyphomicrobiales</taxon>
        <taxon>Rhizobiaceae</taxon>
        <taxon>Rhizobium/Agrobacterium group</taxon>
        <taxon>Rhizobium</taxon>
    </lineage>
</organism>